<feature type="transmembrane region" description="Helical" evidence="1">
    <location>
        <begin position="167"/>
        <end position="195"/>
    </location>
</feature>
<comment type="caution">
    <text evidence="2">The sequence shown here is derived from an EMBL/GenBank/DDBJ whole genome shotgun (WGS) entry which is preliminary data.</text>
</comment>
<organism evidence="2 3">
    <name type="scientific">Leptospira levettii</name>
    <dbReference type="NCBI Taxonomy" id="2023178"/>
    <lineage>
        <taxon>Bacteria</taxon>
        <taxon>Pseudomonadati</taxon>
        <taxon>Spirochaetota</taxon>
        <taxon>Spirochaetia</taxon>
        <taxon>Leptospirales</taxon>
        <taxon>Leptospiraceae</taxon>
        <taxon>Leptospira</taxon>
    </lineage>
</organism>
<feature type="transmembrane region" description="Helical" evidence="1">
    <location>
        <begin position="328"/>
        <end position="346"/>
    </location>
</feature>
<feature type="transmembrane region" description="Helical" evidence="1">
    <location>
        <begin position="207"/>
        <end position="225"/>
    </location>
</feature>
<dbReference type="Proteomes" id="UP000297352">
    <property type="component" value="Unassembled WGS sequence"/>
</dbReference>
<keyword evidence="1" id="KW-0812">Transmembrane</keyword>
<keyword evidence="3" id="KW-1185">Reference proteome</keyword>
<evidence type="ECO:0000313" key="3">
    <source>
        <dbReference type="Proteomes" id="UP000297352"/>
    </source>
</evidence>
<dbReference type="RefSeq" id="WP_135638277.1">
    <property type="nucleotide sequence ID" value="NZ_JAMQQB010000001.1"/>
</dbReference>
<proteinExistence type="predicted"/>
<sequence length="491" mass="57752">MYRIESFSFIPMKEFRIPFVFGISIYAILLFAFNGVPDADIFYHFAIAKLYLKEGFVSKLPWPEIAIQSKEFTDYHFLFHIIQIPFLILPFEESISIKLFILCSISTLLYTVLKYIHSKSQETSPYLIVTFFILGSILFTGRMLFGRGNLIFFSLYFLCLNHWHPKFIYRIFAISFLSVWTYSGFPYLVITAICIFSLDPKKDNFKILTAILSGIVFGLLLHPSFPYQFKGYFIELILQTMPPNGIEPIAEWLAPTRDIIILGFVFIFPLLLLTFKNLLQNKWEPTSIVFLFLGITNLIFAGSSMRVFEISWLMFFVFIFSNLKLSRNYQLAVTIFLFIIQFPIAYDKMGQQFKSSESKYGQIVTDWIRFNVPKGERIFLSWADYPYFTFKIPEYRYLFGLNPLYAWSYDQNSYFTQKAFFESNVQGFEMIPKVMNYNTVVINKQYYGYTAKSFRAVSTDYFLAFENEKYAIFVKTEPNKNNTKQNNINPK</sequence>
<evidence type="ECO:0000256" key="1">
    <source>
        <dbReference type="SAM" id="Phobius"/>
    </source>
</evidence>
<gene>
    <name evidence="2" type="ORF">EHQ60_00065</name>
</gene>
<feature type="transmembrane region" description="Helical" evidence="1">
    <location>
        <begin position="95"/>
        <end position="113"/>
    </location>
</feature>
<feature type="transmembrane region" description="Helical" evidence="1">
    <location>
        <begin position="287"/>
        <end position="308"/>
    </location>
</feature>
<feature type="transmembrane region" description="Helical" evidence="1">
    <location>
        <begin position="125"/>
        <end position="145"/>
    </location>
</feature>
<name>A0ABY2MTY1_9LEPT</name>
<reference evidence="3" key="1">
    <citation type="journal article" date="2019" name="PLoS Negl. Trop. Dis.">
        <title>Revisiting the worldwide diversity of Leptospira species in the environment.</title>
        <authorList>
            <person name="Vincent A.T."/>
            <person name="Schiettekatte O."/>
            <person name="Bourhy P."/>
            <person name="Veyrier F.J."/>
            <person name="Picardeau M."/>
        </authorList>
    </citation>
    <scope>NUCLEOTIDE SEQUENCE [LARGE SCALE GENOMIC DNA]</scope>
    <source>
        <strain evidence="3">201702449</strain>
    </source>
</reference>
<feature type="transmembrane region" description="Helical" evidence="1">
    <location>
        <begin position="15"/>
        <end position="33"/>
    </location>
</feature>
<evidence type="ECO:0008006" key="4">
    <source>
        <dbReference type="Google" id="ProtNLM"/>
    </source>
</evidence>
<dbReference type="EMBL" id="RQGI01000003">
    <property type="protein sequence ID" value="TGL75457.1"/>
    <property type="molecule type" value="Genomic_DNA"/>
</dbReference>
<keyword evidence="1" id="KW-0472">Membrane</keyword>
<feature type="transmembrane region" description="Helical" evidence="1">
    <location>
        <begin position="259"/>
        <end position="275"/>
    </location>
</feature>
<keyword evidence="1" id="KW-1133">Transmembrane helix</keyword>
<protein>
    <recommendedName>
        <fullName evidence="4">Glycosyltransferase RgtA/B/C/D-like domain-containing protein</fullName>
    </recommendedName>
</protein>
<evidence type="ECO:0000313" key="2">
    <source>
        <dbReference type="EMBL" id="TGL75457.1"/>
    </source>
</evidence>
<accession>A0ABY2MTY1</accession>